<proteinExistence type="predicted"/>
<keyword evidence="2" id="KW-1185">Reference proteome</keyword>
<organism evidence="1 2">
    <name type="scientific">Rubus argutus</name>
    <name type="common">Southern blackberry</name>
    <dbReference type="NCBI Taxonomy" id="59490"/>
    <lineage>
        <taxon>Eukaryota</taxon>
        <taxon>Viridiplantae</taxon>
        <taxon>Streptophyta</taxon>
        <taxon>Embryophyta</taxon>
        <taxon>Tracheophyta</taxon>
        <taxon>Spermatophyta</taxon>
        <taxon>Magnoliopsida</taxon>
        <taxon>eudicotyledons</taxon>
        <taxon>Gunneridae</taxon>
        <taxon>Pentapetalae</taxon>
        <taxon>rosids</taxon>
        <taxon>fabids</taxon>
        <taxon>Rosales</taxon>
        <taxon>Rosaceae</taxon>
        <taxon>Rosoideae</taxon>
        <taxon>Rosoideae incertae sedis</taxon>
        <taxon>Rubus</taxon>
    </lineage>
</organism>
<evidence type="ECO:0000313" key="1">
    <source>
        <dbReference type="EMBL" id="KAK9922135.1"/>
    </source>
</evidence>
<dbReference type="EMBL" id="JBEDUW010000006">
    <property type="protein sequence ID" value="KAK9922135.1"/>
    <property type="molecule type" value="Genomic_DNA"/>
</dbReference>
<comment type="caution">
    <text evidence="1">The sequence shown here is derived from an EMBL/GenBank/DDBJ whole genome shotgun (WGS) entry which is preliminary data.</text>
</comment>
<dbReference type="AlphaFoldDB" id="A0AAW1WDP9"/>
<sequence>MASGVDQWPWVLVVAAKDGGRGDAVVVMLTTSSDDEHGFCGREQSWARTGSARRHDGLGSGIDGSRARDGGLDFAGWRLGLGSRQGTAAYGDAGSLLQRRRRGGGTVGFAAAELKRARDCEDAMGFESELEKGARDGGCSVLGMADLQVKAWWW</sequence>
<name>A0AAW1WDP9_RUBAR</name>
<accession>A0AAW1WDP9</accession>
<evidence type="ECO:0000313" key="2">
    <source>
        <dbReference type="Proteomes" id="UP001457282"/>
    </source>
</evidence>
<dbReference type="Proteomes" id="UP001457282">
    <property type="component" value="Unassembled WGS sequence"/>
</dbReference>
<reference evidence="1 2" key="1">
    <citation type="journal article" date="2023" name="G3 (Bethesda)">
        <title>A chromosome-length genome assembly and annotation of blackberry (Rubus argutus, cv. 'Hillquist').</title>
        <authorList>
            <person name="Bruna T."/>
            <person name="Aryal R."/>
            <person name="Dudchenko O."/>
            <person name="Sargent D.J."/>
            <person name="Mead D."/>
            <person name="Buti M."/>
            <person name="Cavallini A."/>
            <person name="Hytonen T."/>
            <person name="Andres J."/>
            <person name="Pham M."/>
            <person name="Weisz D."/>
            <person name="Mascagni F."/>
            <person name="Usai G."/>
            <person name="Natali L."/>
            <person name="Bassil N."/>
            <person name="Fernandez G.E."/>
            <person name="Lomsadze A."/>
            <person name="Armour M."/>
            <person name="Olukolu B."/>
            <person name="Poorten T."/>
            <person name="Britton C."/>
            <person name="Davik J."/>
            <person name="Ashrafi H."/>
            <person name="Aiden E.L."/>
            <person name="Borodovsky M."/>
            <person name="Worthington M."/>
        </authorList>
    </citation>
    <scope>NUCLEOTIDE SEQUENCE [LARGE SCALE GENOMIC DNA]</scope>
    <source>
        <strain evidence="1">PI 553951</strain>
    </source>
</reference>
<gene>
    <name evidence="1" type="ORF">M0R45_030615</name>
</gene>
<protein>
    <submittedName>
        <fullName evidence="1">Uncharacterized protein</fullName>
    </submittedName>
</protein>